<dbReference type="GO" id="GO:0005829">
    <property type="term" value="C:cytosol"/>
    <property type="evidence" value="ECO:0007669"/>
    <property type="project" value="TreeGrafter"/>
</dbReference>
<dbReference type="InterPro" id="IPR001867">
    <property type="entry name" value="OmpR/PhoB-type_DNA-bd"/>
</dbReference>
<reference evidence="10" key="1">
    <citation type="submission" date="2018-06" db="EMBL/GenBank/DDBJ databases">
        <authorList>
            <person name="Zhirakovskaya E."/>
        </authorList>
    </citation>
    <scope>NUCLEOTIDE SEQUENCE</scope>
</reference>
<dbReference type="CDD" id="cd00383">
    <property type="entry name" value="trans_reg_C"/>
    <property type="match status" value="1"/>
</dbReference>
<keyword evidence="5" id="KW-0805">Transcription regulation</keyword>
<keyword evidence="4" id="KW-0902">Two-component regulatory system</keyword>
<evidence type="ECO:0000256" key="5">
    <source>
        <dbReference type="ARBA" id="ARBA00023015"/>
    </source>
</evidence>
<sequence>MRIILVEDDNSLGAGIVTGLEQQNYNVDWFVQGKPALQSIKHESFDLMVLDLGLPDINGIELLKQLRNKGSLLPVLILTAKDDVEDRIAGLDAGADDYLTKPFDLDEVYARIRALIRRMGGRANPIIEYSDIHLDPAAHTVTQADKIVDLSRREYDVLLELLENKGRVMSRARLEEALYSIDDDMASNAVEVHIHHLRKKLGNQLIRTIRGVGYTIDKIPQEK</sequence>
<dbReference type="PROSITE" id="PS50110">
    <property type="entry name" value="RESPONSE_REGULATORY"/>
    <property type="match status" value="1"/>
</dbReference>
<keyword evidence="6" id="KW-0238">DNA-binding</keyword>
<evidence type="ECO:0000256" key="3">
    <source>
        <dbReference type="ARBA" id="ARBA00022553"/>
    </source>
</evidence>
<dbReference type="GO" id="GO:0006355">
    <property type="term" value="P:regulation of DNA-templated transcription"/>
    <property type="evidence" value="ECO:0007669"/>
    <property type="project" value="InterPro"/>
</dbReference>
<dbReference type="PROSITE" id="PS51755">
    <property type="entry name" value="OMPR_PHOB"/>
    <property type="match status" value="1"/>
</dbReference>
<dbReference type="Pfam" id="PF00486">
    <property type="entry name" value="Trans_reg_C"/>
    <property type="match status" value="1"/>
</dbReference>
<dbReference type="InterPro" id="IPR001789">
    <property type="entry name" value="Sig_transdc_resp-reg_receiver"/>
</dbReference>
<evidence type="ECO:0000259" key="8">
    <source>
        <dbReference type="PROSITE" id="PS50110"/>
    </source>
</evidence>
<dbReference type="InterPro" id="IPR016032">
    <property type="entry name" value="Sig_transdc_resp-reg_C-effctor"/>
</dbReference>
<feature type="domain" description="Response regulatory" evidence="8">
    <location>
        <begin position="2"/>
        <end position="116"/>
    </location>
</feature>
<keyword evidence="2" id="KW-0963">Cytoplasm</keyword>
<dbReference type="GO" id="GO:0000976">
    <property type="term" value="F:transcription cis-regulatory region binding"/>
    <property type="evidence" value="ECO:0007669"/>
    <property type="project" value="TreeGrafter"/>
</dbReference>
<dbReference type="SMART" id="SM00448">
    <property type="entry name" value="REC"/>
    <property type="match status" value="1"/>
</dbReference>
<dbReference type="PANTHER" id="PTHR48111">
    <property type="entry name" value="REGULATOR OF RPOS"/>
    <property type="match status" value="1"/>
</dbReference>
<name>A0A3B0WY65_9ZZZZ</name>
<dbReference type="InterPro" id="IPR039420">
    <property type="entry name" value="WalR-like"/>
</dbReference>
<dbReference type="PANTHER" id="PTHR48111:SF35">
    <property type="entry name" value="TRANSCRIPTIONAL REGULATORY PROTEIN QSEB"/>
    <property type="match status" value="1"/>
</dbReference>
<comment type="subcellular location">
    <subcellularLocation>
        <location evidence="1">Cytoplasm</location>
    </subcellularLocation>
</comment>
<dbReference type="SMART" id="SM00862">
    <property type="entry name" value="Trans_reg_C"/>
    <property type="match status" value="1"/>
</dbReference>
<dbReference type="InterPro" id="IPR011006">
    <property type="entry name" value="CheY-like_superfamily"/>
</dbReference>
<dbReference type="Gene3D" id="3.40.50.2300">
    <property type="match status" value="1"/>
</dbReference>
<dbReference type="Gene3D" id="6.10.250.690">
    <property type="match status" value="1"/>
</dbReference>
<dbReference type="EMBL" id="UOFF01000379">
    <property type="protein sequence ID" value="VAW57380.1"/>
    <property type="molecule type" value="Genomic_DNA"/>
</dbReference>
<accession>A0A3B0WY65</accession>
<dbReference type="SUPFAM" id="SSF46894">
    <property type="entry name" value="C-terminal effector domain of the bipartite response regulators"/>
    <property type="match status" value="1"/>
</dbReference>
<evidence type="ECO:0000256" key="1">
    <source>
        <dbReference type="ARBA" id="ARBA00004496"/>
    </source>
</evidence>
<organism evidence="10">
    <name type="scientific">hydrothermal vent metagenome</name>
    <dbReference type="NCBI Taxonomy" id="652676"/>
    <lineage>
        <taxon>unclassified sequences</taxon>
        <taxon>metagenomes</taxon>
        <taxon>ecological metagenomes</taxon>
    </lineage>
</organism>
<dbReference type="InterPro" id="IPR036388">
    <property type="entry name" value="WH-like_DNA-bd_sf"/>
</dbReference>
<dbReference type="Gene3D" id="1.10.10.10">
    <property type="entry name" value="Winged helix-like DNA-binding domain superfamily/Winged helix DNA-binding domain"/>
    <property type="match status" value="1"/>
</dbReference>
<proteinExistence type="predicted"/>
<evidence type="ECO:0000256" key="2">
    <source>
        <dbReference type="ARBA" id="ARBA00022490"/>
    </source>
</evidence>
<evidence type="ECO:0000256" key="6">
    <source>
        <dbReference type="ARBA" id="ARBA00023125"/>
    </source>
</evidence>
<evidence type="ECO:0000256" key="4">
    <source>
        <dbReference type="ARBA" id="ARBA00023012"/>
    </source>
</evidence>
<protein>
    <submittedName>
        <fullName evidence="10">Two-component system response regulator QseB</fullName>
    </submittedName>
</protein>
<gene>
    <name evidence="10" type="ORF">MNBD_GAMMA07-692</name>
</gene>
<feature type="domain" description="OmpR/PhoB-type" evidence="9">
    <location>
        <begin position="124"/>
        <end position="218"/>
    </location>
</feature>
<evidence type="ECO:0000256" key="7">
    <source>
        <dbReference type="ARBA" id="ARBA00023163"/>
    </source>
</evidence>
<keyword evidence="7" id="KW-0804">Transcription</keyword>
<dbReference type="CDD" id="cd17624">
    <property type="entry name" value="REC_OmpR_PmrA-like"/>
    <property type="match status" value="1"/>
</dbReference>
<dbReference type="AlphaFoldDB" id="A0A3B0WY65"/>
<dbReference type="GO" id="GO:0032993">
    <property type="term" value="C:protein-DNA complex"/>
    <property type="evidence" value="ECO:0007669"/>
    <property type="project" value="TreeGrafter"/>
</dbReference>
<dbReference type="Pfam" id="PF00072">
    <property type="entry name" value="Response_reg"/>
    <property type="match status" value="1"/>
</dbReference>
<keyword evidence="3" id="KW-0597">Phosphoprotein</keyword>
<evidence type="ECO:0000259" key="9">
    <source>
        <dbReference type="PROSITE" id="PS51755"/>
    </source>
</evidence>
<dbReference type="FunFam" id="3.40.50.2300:FF:000002">
    <property type="entry name" value="DNA-binding response regulator PhoP"/>
    <property type="match status" value="1"/>
</dbReference>
<dbReference type="GO" id="GO:0000156">
    <property type="term" value="F:phosphorelay response regulator activity"/>
    <property type="evidence" value="ECO:0007669"/>
    <property type="project" value="TreeGrafter"/>
</dbReference>
<evidence type="ECO:0000313" key="10">
    <source>
        <dbReference type="EMBL" id="VAW57380.1"/>
    </source>
</evidence>
<dbReference type="SUPFAM" id="SSF52172">
    <property type="entry name" value="CheY-like"/>
    <property type="match status" value="1"/>
</dbReference>